<name>A0ABY5W3C9_9ACTN</name>
<reference evidence="1" key="1">
    <citation type="submission" date="2021-04" db="EMBL/GenBank/DDBJ databases">
        <authorList>
            <person name="Hartkoorn R.C."/>
            <person name="Beaudoing E."/>
            <person name="Hot D."/>
        </authorList>
    </citation>
    <scope>NUCLEOTIDE SEQUENCE</scope>
    <source>
        <strain evidence="1">NRRL B-16292</strain>
    </source>
</reference>
<dbReference type="Proteomes" id="UP001059617">
    <property type="component" value="Chromosome"/>
</dbReference>
<protein>
    <submittedName>
        <fullName evidence="1">Uncharacterized protein</fullName>
    </submittedName>
</protein>
<reference evidence="1" key="2">
    <citation type="submission" date="2022-09" db="EMBL/GenBank/DDBJ databases">
        <title>Biosynthetic gene clusters of Dactylosporangioum fulvum.</title>
        <authorList>
            <person name="Caradec T."/>
        </authorList>
    </citation>
    <scope>NUCLEOTIDE SEQUENCE</scope>
    <source>
        <strain evidence="1">NRRL B-16292</strain>
    </source>
</reference>
<sequence length="150" mass="15667">MGNGQGFEINTAGVTAFGAQLKADVEKDIAPTSDRIKQILTWYPAFGARSGSPAVQAAAVKYNAQLNAAMTFLDTLIHNAGVMAQAAQDVVVAYRKGDELSAADIQVVLGGASTRVTEAAQAAEAARVRAEQEAAEAEESFMRQHGGTAR</sequence>
<accession>A0ABY5W3C9</accession>
<dbReference type="EMBL" id="CP073720">
    <property type="protein sequence ID" value="UWP83734.1"/>
    <property type="molecule type" value="Genomic_DNA"/>
</dbReference>
<evidence type="ECO:0000313" key="2">
    <source>
        <dbReference type="Proteomes" id="UP001059617"/>
    </source>
</evidence>
<organism evidence="1 2">
    <name type="scientific">Dactylosporangium fulvum</name>
    <dbReference type="NCBI Taxonomy" id="53359"/>
    <lineage>
        <taxon>Bacteria</taxon>
        <taxon>Bacillati</taxon>
        <taxon>Actinomycetota</taxon>
        <taxon>Actinomycetes</taxon>
        <taxon>Micromonosporales</taxon>
        <taxon>Micromonosporaceae</taxon>
        <taxon>Dactylosporangium</taxon>
    </lineage>
</organism>
<evidence type="ECO:0000313" key="1">
    <source>
        <dbReference type="EMBL" id="UWP83734.1"/>
    </source>
</evidence>
<gene>
    <name evidence="1" type="ORF">Dfulv_05550</name>
</gene>
<keyword evidence="2" id="KW-1185">Reference proteome</keyword>
<proteinExistence type="predicted"/>
<dbReference type="RefSeq" id="WP_259861536.1">
    <property type="nucleotide sequence ID" value="NZ_BAAAST010000010.1"/>
</dbReference>